<dbReference type="GO" id="GO:0051015">
    <property type="term" value="F:actin filament binding"/>
    <property type="evidence" value="ECO:0007669"/>
    <property type="project" value="TreeGrafter"/>
</dbReference>
<reference evidence="9" key="1">
    <citation type="journal article" date="2023" name="Science">
        <title>Genome structures resolve the early diversification of teleost fishes.</title>
        <authorList>
            <person name="Parey E."/>
            <person name="Louis A."/>
            <person name="Montfort J."/>
            <person name="Bouchez O."/>
            <person name="Roques C."/>
            <person name="Iampietro C."/>
            <person name="Lluch J."/>
            <person name="Castinel A."/>
            <person name="Donnadieu C."/>
            <person name="Desvignes T."/>
            <person name="Floi Bucao C."/>
            <person name="Jouanno E."/>
            <person name="Wen M."/>
            <person name="Mejri S."/>
            <person name="Dirks R."/>
            <person name="Jansen H."/>
            <person name="Henkel C."/>
            <person name="Chen W.J."/>
            <person name="Zahm M."/>
            <person name="Cabau C."/>
            <person name="Klopp C."/>
            <person name="Thompson A.W."/>
            <person name="Robinson-Rechavi M."/>
            <person name="Braasch I."/>
            <person name="Lecointre G."/>
            <person name="Bobe J."/>
            <person name="Postlethwait J.H."/>
            <person name="Berthelot C."/>
            <person name="Roest Crollius H."/>
            <person name="Guiguen Y."/>
        </authorList>
    </citation>
    <scope>NUCLEOTIDE SEQUENCE</scope>
    <source>
        <strain evidence="9">WJC10195</strain>
    </source>
</reference>
<proteinExistence type="inferred from homology"/>
<evidence type="ECO:0000256" key="6">
    <source>
        <dbReference type="PROSITE-ProRule" id="PRU00782"/>
    </source>
</evidence>
<feature type="region of interest" description="Disordered" evidence="7">
    <location>
        <begin position="1222"/>
        <end position="1268"/>
    </location>
</feature>
<keyword evidence="6" id="KW-0009">Actin-binding</keyword>
<feature type="compositionally biased region" description="Low complexity" evidence="7">
    <location>
        <begin position="1585"/>
        <end position="1602"/>
    </location>
</feature>
<dbReference type="Gene3D" id="1.20.58.530">
    <property type="match status" value="1"/>
</dbReference>
<evidence type="ECO:0000313" key="10">
    <source>
        <dbReference type="Proteomes" id="UP001152622"/>
    </source>
</evidence>
<dbReference type="PRINTS" id="PR00193">
    <property type="entry name" value="MYOSINHEAVY"/>
</dbReference>
<dbReference type="InterPro" id="IPR036770">
    <property type="entry name" value="Ankyrin_rpt-contain_sf"/>
</dbReference>
<dbReference type="PROSITE" id="PS50088">
    <property type="entry name" value="ANK_REPEAT"/>
    <property type="match status" value="3"/>
</dbReference>
<dbReference type="PROSITE" id="PS50297">
    <property type="entry name" value="ANK_REP_REGION"/>
    <property type="match status" value="1"/>
</dbReference>
<keyword evidence="3 6" id="KW-0518">Myosin</keyword>
<dbReference type="GO" id="GO:0048471">
    <property type="term" value="C:perinuclear region of cytoplasm"/>
    <property type="evidence" value="ECO:0007669"/>
    <property type="project" value="TreeGrafter"/>
</dbReference>
<dbReference type="Pfam" id="PF15439">
    <property type="entry name" value="NYAP_N"/>
    <property type="match status" value="1"/>
</dbReference>
<dbReference type="Pfam" id="PF12796">
    <property type="entry name" value="Ank_2"/>
    <property type="match status" value="2"/>
</dbReference>
<feature type="compositionally biased region" description="Pro residues" evidence="7">
    <location>
        <begin position="1565"/>
        <end position="1581"/>
    </location>
</feature>
<feature type="binding site" evidence="6">
    <location>
        <begin position="527"/>
        <end position="534"/>
    </location>
    <ligand>
        <name>ATP</name>
        <dbReference type="ChEBI" id="CHEBI:30616"/>
    </ligand>
</feature>
<feature type="region of interest" description="Disordered" evidence="7">
    <location>
        <begin position="1341"/>
        <end position="1382"/>
    </location>
</feature>
<dbReference type="PANTHER" id="PTHR47335:SF1">
    <property type="entry name" value="UNCONVENTIONAL MYOSIN-XVI"/>
    <property type="match status" value="1"/>
</dbReference>
<feature type="compositionally biased region" description="Basic and acidic residues" evidence="7">
    <location>
        <begin position="1341"/>
        <end position="1358"/>
    </location>
</feature>
<feature type="region of interest" description="Disordered" evidence="7">
    <location>
        <begin position="910"/>
        <end position="931"/>
    </location>
</feature>
<dbReference type="GO" id="GO:0043491">
    <property type="term" value="P:phosphatidylinositol 3-kinase/protein kinase B signal transduction"/>
    <property type="evidence" value="ECO:0007669"/>
    <property type="project" value="TreeGrafter"/>
</dbReference>
<feature type="compositionally biased region" description="Gly residues" evidence="7">
    <location>
        <begin position="1292"/>
        <end position="1302"/>
    </location>
</feature>
<dbReference type="GO" id="GO:0016459">
    <property type="term" value="C:myosin complex"/>
    <property type="evidence" value="ECO:0007669"/>
    <property type="project" value="UniProtKB-KW"/>
</dbReference>
<protein>
    <recommendedName>
        <fullName evidence="8">Myosin motor domain-containing protein</fullName>
    </recommendedName>
</protein>
<dbReference type="GO" id="GO:0003774">
    <property type="term" value="F:cytoskeletal motor activity"/>
    <property type="evidence" value="ECO:0007669"/>
    <property type="project" value="UniProtKB-UniRule"/>
</dbReference>
<evidence type="ECO:0000256" key="5">
    <source>
        <dbReference type="PROSITE-ProRule" id="PRU00023"/>
    </source>
</evidence>
<sequence>MTGRALAHYGALRTYRNLHQRPHETHKMSHYHFIKCCCFQLCKVFRPQDMEIEQCLLDSLPLGQRQRIVRHMRHDQIRAYYEREQAPPKPRPKRGRKRAVRFGLSDALQDAILRHDDREGSLPNTCTPSGGSLLHLCARHDNSFAAELLIGCGLDVDVQDQDLWTALHVASACDHSDTALLLLLGGANALLQDVNGNIALDYAPDGSETKLILQTHLEEKGLDSAALHRVKMERPATMLSDIQRLVAAGGSVNQSNDDGVTLLHVACASGYRDVVTLLLQSSADPQLADATCWTPLHLAAKFGQSSIVGQLLDQHANPTLLNCNLDKPSDVAATARIAELLRRGEEHWELWLTDPSAPALTSEITHDAPAPAKLLPLAIPLSKRDSLLERDTMFRDFSGSQTRGPSQENGVDSLLTSRGSKPEQVRLMPPAPSDDLASLSELTDSSLLYEMQKRYGNDQIYTYIGHILLLVNPNKDLPIYSTLVSQLYLSSTGRLCSSLPPHVFSSAERAYHMMLQERRPQCFILSGESGSGKTEACKHIVKHLVARSGHKNSPLEPCMKHVNCILEAFGHARTEMNENSSRFIKFLSLCYCEKKRTLVGARVYTYVLEKSRLTSTQNQHNFKVFYLMAAGMSPEEKSGMHLNNTLTHRYLSGGDVGETSSAQSRDRLTELRQALRALGFNSIEVENLFVILSAIILLGDLRFASIGQEETAHVSEPHLLEYVSEMLQVAPEDLAAALTSDVQYFKGDVITRRHTVEMSNFCRDLLAKSLYGRVFSYLVNHINCYLQREEAGLGDPALEIGILDVFGFEEFQRNGFEQLCVNMSSERIQQYITEVLFLQEQSESLHEGVAMETLHSPGNQPAVLDFVFQEPQGLLLVLDEESQAPEPDEQNLYQRLQAQLDAANGNSVNAISLTTKDGNGNPPPQDQGPSFTVSHYAGKVTYDLTGSLERNKDALPQNILFLMKSSENVLIHQVFRSKLTQTGSLVSSPHHLRLRGSSSAPKAAPLLPPVLQDPKNILDVRKILRKEGASALLRREKRYGPATVAVQLRNSLSEINAKLRACTPHFVQCVKPNGANRPESFDRTRVSTQLQYVGVLEMVRMIRYGYPIRLPFAGFLARYRELAETTLGDHSNLPSEEKCQLILQKCQLKGWQMGVAKVFLRYWQADHLSDRCHQLHRRIVCSQKVVRGWLKTRACRPTTAWSSRTPPTLARENDRVRNTLNGTHAAERPEPLGKEAEPLHRAAESSGRAHNGGAGGGRPLRHYRSSSGPLPFALESLVQSAAGSPVKTASEDGGGGGGGGSSGLLSPRKQPPPKPKRDPNTRLSASYEAVAACLVLGLKETSLDELSKPRPHSDDYSTMRKVPPPKPVRSPNTKLTGSFEEIFPPRPTEIKLSSVSKGGSSLGPSLGPHCAALSLYRPPEDDAVYIEMAGRSKTAVEPGEAVYEEMKYFPPEAVTVVTKAALANRAGSSPPLTLEIRKPSECPPVPGAREIPPPFPNLLPHRPPPAGVPPVPPRPLPDLGRVTPHPAGGEEAPRPGHQPELPGPERGEQPALAPIRPAEGRLLPQPAPPPYRPPSHFPFPPEGALLSRGSSLGSDSPRLSPRGHQGSDEAPLFPGRPPYSPVKTGRPEPRRAHSCCSSPLLFNPASARPLTSPLDELTTLFSAGRTLLRKSPAGRKLRESGFNSNINLSGRDESGVTTPSSQLQDKNANNHTAPHHHPQLHCPLLPENGNQLSNGSLEDEGHSRSTPSLHRHLDSHHSQEQLSEVGGLALSSRFGDGVTQQMRLLQKSAALQELLHWRRTGWQPLLHVVERDPGSTTPPLCKNSSAFP</sequence>
<dbReference type="InterPro" id="IPR027417">
    <property type="entry name" value="P-loop_NTPase"/>
</dbReference>
<keyword evidence="4 6" id="KW-0505">Motor protein</keyword>
<evidence type="ECO:0000256" key="3">
    <source>
        <dbReference type="ARBA" id="ARBA00023123"/>
    </source>
</evidence>
<dbReference type="SUPFAM" id="SSF48403">
    <property type="entry name" value="Ankyrin repeat"/>
    <property type="match status" value="1"/>
</dbReference>
<feature type="compositionally biased region" description="Basic and acidic residues" evidence="7">
    <location>
        <begin position="1225"/>
        <end position="1243"/>
    </location>
</feature>
<dbReference type="GO" id="GO:2000134">
    <property type="term" value="P:negative regulation of G1/S transition of mitotic cell cycle"/>
    <property type="evidence" value="ECO:0007669"/>
    <property type="project" value="TreeGrafter"/>
</dbReference>
<dbReference type="Gene3D" id="3.40.850.10">
    <property type="entry name" value="Kinesin motor domain"/>
    <property type="match status" value="1"/>
</dbReference>
<dbReference type="Gene3D" id="1.25.40.20">
    <property type="entry name" value="Ankyrin repeat-containing domain"/>
    <property type="match status" value="2"/>
</dbReference>
<dbReference type="InterPro" id="IPR052838">
    <property type="entry name" value="Myosin-XVI"/>
</dbReference>
<feature type="region of interest" description="Disordered" evidence="7">
    <location>
        <begin position="1283"/>
        <end position="1324"/>
    </location>
</feature>
<dbReference type="SMART" id="SM00248">
    <property type="entry name" value="ANK"/>
    <property type="match status" value="4"/>
</dbReference>
<evidence type="ECO:0000256" key="2">
    <source>
        <dbReference type="ARBA" id="ARBA00022840"/>
    </source>
</evidence>
<name>A0A9Q1IQJ8_SYNKA</name>
<dbReference type="InterPro" id="IPR001609">
    <property type="entry name" value="Myosin_head_motor_dom-like"/>
</dbReference>
<evidence type="ECO:0000313" key="9">
    <source>
        <dbReference type="EMBL" id="KAJ8350779.1"/>
    </source>
</evidence>
<dbReference type="PANTHER" id="PTHR47335">
    <property type="entry name" value="UNCONVENTIONAL MYOSIN-XVI"/>
    <property type="match status" value="1"/>
</dbReference>
<gene>
    <name evidence="9" type="ORF">SKAU_G00259090</name>
</gene>
<feature type="region of interest" description="Disordered" evidence="7">
    <location>
        <begin position="396"/>
        <end position="438"/>
    </location>
</feature>
<evidence type="ECO:0000256" key="4">
    <source>
        <dbReference type="ARBA" id="ARBA00023175"/>
    </source>
</evidence>
<dbReference type="Proteomes" id="UP001152622">
    <property type="component" value="Chromosome 9"/>
</dbReference>
<dbReference type="GO" id="GO:0019903">
    <property type="term" value="F:protein phosphatase binding"/>
    <property type="evidence" value="ECO:0007669"/>
    <property type="project" value="TreeGrafter"/>
</dbReference>
<evidence type="ECO:0000256" key="1">
    <source>
        <dbReference type="ARBA" id="ARBA00022741"/>
    </source>
</evidence>
<evidence type="ECO:0000259" key="8">
    <source>
        <dbReference type="PROSITE" id="PS51456"/>
    </source>
</evidence>
<dbReference type="SMART" id="SM00242">
    <property type="entry name" value="MYSc"/>
    <property type="match status" value="1"/>
</dbReference>
<dbReference type="Gene3D" id="1.10.10.820">
    <property type="match status" value="1"/>
</dbReference>
<keyword evidence="2 6" id="KW-0067">ATP-binding</keyword>
<comment type="caution">
    <text evidence="9">The sequence shown here is derived from an EMBL/GenBank/DDBJ whole genome shotgun (WGS) entry which is preliminary data.</text>
</comment>
<accession>A0A9Q1IQJ8</accession>
<dbReference type="GO" id="GO:0048812">
    <property type="term" value="P:neuron projection morphogenesis"/>
    <property type="evidence" value="ECO:0007669"/>
    <property type="project" value="TreeGrafter"/>
</dbReference>
<dbReference type="PROSITE" id="PS51456">
    <property type="entry name" value="MYOSIN_MOTOR"/>
    <property type="match status" value="1"/>
</dbReference>
<feature type="repeat" description="ANK" evidence="5">
    <location>
        <begin position="129"/>
        <end position="161"/>
    </location>
</feature>
<dbReference type="GO" id="GO:0005654">
    <property type="term" value="C:nucleoplasm"/>
    <property type="evidence" value="ECO:0007669"/>
    <property type="project" value="TreeGrafter"/>
</dbReference>
<feature type="region of interest" description="Disordered" evidence="7">
    <location>
        <begin position="1672"/>
        <end position="1764"/>
    </location>
</feature>
<dbReference type="Gene3D" id="1.20.5.4820">
    <property type="match status" value="1"/>
</dbReference>
<comment type="similarity">
    <text evidence="6">Belongs to the TRAFAC class myosin-kinesin ATPase superfamily. Myosin family.</text>
</comment>
<feature type="compositionally biased region" description="Polar residues" evidence="7">
    <location>
        <begin position="398"/>
        <end position="419"/>
    </location>
</feature>
<keyword evidence="5" id="KW-0040">ANK repeat</keyword>
<dbReference type="Pfam" id="PF00063">
    <property type="entry name" value="Myosin_head"/>
    <property type="match status" value="1"/>
</dbReference>
<dbReference type="EMBL" id="JAINUF010000009">
    <property type="protein sequence ID" value="KAJ8350779.1"/>
    <property type="molecule type" value="Genomic_DNA"/>
</dbReference>
<dbReference type="Gene3D" id="1.20.120.720">
    <property type="entry name" value="Myosin VI head, motor domain, U50 subdomain"/>
    <property type="match status" value="1"/>
</dbReference>
<keyword evidence="10" id="KW-1185">Reference proteome</keyword>
<feature type="region of interest" description="Disordered" evidence="7">
    <location>
        <begin position="1466"/>
        <end position="1633"/>
    </location>
</feature>
<organism evidence="9 10">
    <name type="scientific">Synaphobranchus kaupii</name>
    <name type="common">Kaup's arrowtooth eel</name>
    <dbReference type="NCBI Taxonomy" id="118154"/>
    <lineage>
        <taxon>Eukaryota</taxon>
        <taxon>Metazoa</taxon>
        <taxon>Chordata</taxon>
        <taxon>Craniata</taxon>
        <taxon>Vertebrata</taxon>
        <taxon>Euteleostomi</taxon>
        <taxon>Actinopterygii</taxon>
        <taxon>Neopterygii</taxon>
        <taxon>Teleostei</taxon>
        <taxon>Anguilliformes</taxon>
        <taxon>Synaphobranchidae</taxon>
        <taxon>Synaphobranchus</taxon>
    </lineage>
</organism>
<feature type="repeat" description="ANK" evidence="5">
    <location>
        <begin position="291"/>
        <end position="323"/>
    </location>
</feature>
<evidence type="ECO:0000256" key="7">
    <source>
        <dbReference type="SAM" id="MobiDB-lite"/>
    </source>
</evidence>
<dbReference type="OrthoDB" id="9935913at2759"/>
<dbReference type="InterPro" id="IPR002110">
    <property type="entry name" value="Ankyrin_rpt"/>
</dbReference>
<feature type="region of interest" description="Actin-binding" evidence="6">
    <location>
        <begin position="1052"/>
        <end position="1074"/>
    </location>
</feature>
<feature type="repeat" description="ANK" evidence="5">
    <location>
        <begin position="258"/>
        <end position="290"/>
    </location>
</feature>
<feature type="compositionally biased region" description="Polar residues" evidence="7">
    <location>
        <begin position="1695"/>
        <end position="1706"/>
    </location>
</feature>
<feature type="compositionally biased region" description="Pro residues" evidence="7">
    <location>
        <begin position="1481"/>
        <end position="1516"/>
    </location>
</feature>
<dbReference type="InterPro" id="IPR036961">
    <property type="entry name" value="Kinesin_motor_dom_sf"/>
</dbReference>
<keyword evidence="1 6" id="KW-0547">Nucleotide-binding</keyword>
<feature type="domain" description="Myosin motor" evidence="8">
    <location>
        <begin position="431"/>
        <end position="1173"/>
    </location>
</feature>
<dbReference type="SUPFAM" id="SSF52540">
    <property type="entry name" value="P-loop containing nucleoside triphosphate hydrolases"/>
    <property type="match status" value="1"/>
</dbReference>
<dbReference type="GO" id="GO:0005524">
    <property type="term" value="F:ATP binding"/>
    <property type="evidence" value="ECO:0007669"/>
    <property type="project" value="UniProtKB-UniRule"/>
</dbReference>
<dbReference type="InterPro" id="IPR039482">
    <property type="entry name" value="NYAP_N"/>
</dbReference>